<dbReference type="InterPro" id="IPR011990">
    <property type="entry name" value="TPR-like_helical_dom_sf"/>
</dbReference>
<evidence type="ECO:0000313" key="1">
    <source>
        <dbReference type="EMBL" id="KAK8036751.1"/>
    </source>
</evidence>
<protein>
    <recommendedName>
        <fullName evidence="3">Kinesin light chain</fullName>
    </recommendedName>
</protein>
<dbReference type="Gene3D" id="1.25.40.10">
    <property type="entry name" value="Tetratricopeptide repeat domain"/>
    <property type="match status" value="1"/>
</dbReference>
<evidence type="ECO:0008006" key="3">
    <source>
        <dbReference type="Google" id="ProtNLM"/>
    </source>
</evidence>
<reference evidence="1 2" key="1">
    <citation type="submission" date="2023-01" db="EMBL/GenBank/DDBJ databases">
        <title>Analysis of 21 Apiospora genomes using comparative genomics revels a genus with tremendous synthesis potential of carbohydrate active enzymes and secondary metabolites.</title>
        <authorList>
            <person name="Sorensen T."/>
        </authorList>
    </citation>
    <scope>NUCLEOTIDE SEQUENCE [LARGE SCALE GENOMIC DNA]</scope>
    <source>
        <strain evidence="1 2">CBS 135458</strain>
    </source>
</reference>
<dbReference type="PRINTS" id="PR00381">
    <property type="entry name" value="KINESINLIGHT"/>
</dbReference>
<dbReference type="InterPro" id="IPR053137">
    <property type="entry name" value="NLR-like"/>
</dbReference>
<dbReference type="Proteomes" id="UP001480595">
    <property type="component" value="Unassembled WGS sequence"/>
</dbReference>
<dbReference type="GeneID" id="92099720"/>
<sequence>MRNWVQAQGGQSQQVTDIVRQLSKKFPWPKHENRDMWTWYLPHAQAVLGLSDECSERKMLVSVQHNVAGCYALLGKYSEAEEMDRQTLALKETVLGREHPDTLGSMNNLAIVLEMQGKYSEAEEMHRQTLALTETVLGREHPETVRSRNNLAKVLRNMEMRS</sequence>
<dbReference type="SUPFAM" id="SSF48452">
    <property type="entry name" value="TPR-like"/>
    <property type="match status" value="1"/>
</dbReference>
<dbReference type="EMBL" id="JAQQWL010000018">
    <property type="protein sequence ID" value="KAK8036751.1"/>
    <property type="molecule type" value="Genomic_DNA"/>
</dbReference>
<proteinExistence type="predicted"/>
<dbReference type="PANTHER" id="PTHR46082:SF6">
    <property type="entry name" value="AAA+ ATPASE DOMAIN-CONTAINING PROTEIN-RELATED"/>
    <property type="match status" value="1"/>
</dbReference>
<dbReference type="Pfam" id="PF13424">
    <property type="entry name" value="TPR_12"/>
    <property type="match status" value="1"/>
</dbReference>
<keyword evidence="2" id="KW-1185">Reference proteome</keyword>
<organism evidence="1 2">
    <name type="scientific">Apiospora phragmitis</name>
    <dbReference type="NCBI Taxonomy" id="2905665"/>
    <lineage>
        <taxon>Eukaryota</taxon>
        <taxon>Fungi</taxon>
        <taxon>Dikarya</taxon>
        <taxon>Ascomycota</taxon>
        <taxon>Pezizomycotina</taxon>
        <taxon>Sordariomycetes</taxon>
        <taxon>Xylariomycetidae</taxon>
        <taxon>Amphisphaeriales</taxon>
        <taxon>Apiosporaceae</taxon>
        <taxon>Apiospora</taxon>
    </lineage>
</organism>
<comment type="caution">
    <text evidence="1">The sequence shown here is derived from an EMBL/GenBank/DDBJ whole genome shotgun (WGS) entry which is preliminary data.</text>
</comment>
<dbReference type="PANTHER" id="PTHR46082">
    <property type="entry name" value="ATP/GTP-BINDING PROTEIN-RELATED"/>
    <property type="match status" value="1"/>
</dbReference>
<evidence type="ECO:0000313" key="2">
    <source>
        <dbReference type="Proteomes" id="UP001480595"/>
    </source>
</evidence>
<name>A0ABR1SR00_9PEZI</name>
<dbReference type="RefSeq" id="XP_066707569.1">
    <property type="nucleotide sequence ID" value="XM_066866655.1"/>
</dbReference>
<accession>A0ABR1SR00</accession>
<gene>
    <name evidence="1" type="ORF">PG994_015248</name>
</gene>